<sequence>MKKVFMTILLLIFVFSCKSPKDLVKNDKTPIRGVKKVEIVNVWQAENFTNSNSMLCAGIYKNQIYFLQDLPDEFVINFRTFKGKNIKKIEISKGNGPGEARHSMGLRIYKDRIYFVDITLRRISIFNMDGKFLDSLEMGSDIGPIMGIDIMDNILYFSGYSNNYLGKYDLEGNKIIKELANPDVPDRAPKHGDDFKNGILKIDYKTGKIFYSYAGYPYKIEKYDSDLNKLLTIKKESEESFKKTHWFIHDRHTSIVGDFAVLSMAFDDKYLYGPIHTMSMEVKGKNLITNEIDGEIAVFNKNNGKFVYKLKNEKLEGIDGGFYIFGVTEDYIITTVWDNDSVIKDLLENKNISSGYAFVIFENPVN</sequence>
<keyword evidence="2" id="KW-1185">Reference proteome</keyword>
<dbReference type="Gene3D" id="2.120.10.30">
    <property type="entry name" value="TolB, C-terminal domain"/>
    <property type="match status" value="1"/>
</dbReference>
<evidence type="ECO:0008006" key="3">
    <source>
        <dbReference type="Google" id="ProtNLM"/>
    </source>
</evidence>
<organism evidence="1 2">
    <name type="scientific">Candidatus Mcinerneyibacterium aminivorans</name>
    <dbReference type="NCBI Taxonomy" id="2703815"/>
    <lineage>
        <taxon>Bacteria</taxon>
        <taxon>Candidatus Macinerneyibacteriota</taxon>
        <taxon>Candidatus Mcinerneyibacteria</taxon>
        <taxon>Candidatus Mcinerneyibacteriales</taxon>
        <taxon>Candidatus Mcinerneyibacteriaceae</taxon>
        <taxon>Candidatus Mcinerneyibacterium</taxon>
    </lineage>
</organism>
<name>A0A5D0M9C2_9BACT</name>
<dbReference type="AlphaFoldDB" id="A0A5D0M9C2"/>
<dbReference type="EMBL" id="VSIX01000139">
    <property type="protein sequence ID" value="TYB30344.1"/>
    <property type="molecule type" value="Genomic_DNA"/>
</dbReference>
<evidence type="ECO:0000313" key="2">
    <source>
        <dbReference type="Proteomes" id="UP000324143"/>
    </source>
</evidence>
<proteinExistence type="predicted"/>
<dbReference type="PROSITE" id="PS51257">
    <property type="entry name" value="PROKAR_LIPOPROTEIN"/>
    <property type="match status" value="1"/>
</dbReference>
<accession>A0A5D0M9C2</accession>
<gene>
    <name evidence="1" type="ORF">FXF47_09400</name>
</gene>
<protein>
    <recommendedName>
        <fullName evidence="3">6-bladed beta-propeller</fullName>
    </recommendedName>
</protein>
<reference evidence="1" key="1">
    <citation type="submission" date="2019-08" db="EMBL/GenBank/DDBJ databases">
        <title>Genomic characterization of a novel candidate phylum (ARYD3) from a high temperature, high salinity tertiary oil reservoir in north central Oklahoma, USA.</title>
        <authorList>
            <person name="Youssef N.H."/>
            <person name="Yadav A."/>
            <person name="Elshahed M.S."/>
        </authorList>
    </citation>
    <scope>NUCLEOTIDE SEQUENCE [LARGE SCALE GENOMIC DNA]</scope>
    <source>
        <strain evidence="1">ARYD3</strain>
    </source>
</reference>
<dbReference type="SUPFAM" id="SSF63825">
    <property type="entry name" value="YWTD domain"/>
    <property type="match status" value="1"/>
</dbReference>
<evidence type="ECO:0000313" key="1">
    <source>
        <dbReference type="EMBL" id="TYB30344.1"/>
    </source>
</evidence>
<comment type="caution">
    <text evidence="1">The sequence shown here is derived from an EMBL/GenBank/DDBJ whole genome shotgun (WGS) entry which is preliminary data.</text>
</comment>
<dbReference type="InterPro" id="IPR011042">
    <property type="entry name" value="6-blade_b-propeller_TolB-like"/>
</dbReference>
<dbReference type="Proteomes" id="UP000324143">
    <property type="component" value="Unassembled WGS sequence"/>
</dbReference>